<protein>
    <submittedName>
        <fullName evidence="1">Uncharacterized protein</fullName>
    </submittedName>
</protein>
<name>A0ABR9DNU9_9MICO</name>
<evidence type="ECO:0000313" key="1">
    <source>
        <dbReference type="EMBL" id="MBD9698792.1"/>
    </source>
</evidence>
<sequence>MRRVGGNLVGRLEVSGPDGPVLSDVLFGTTSWVDSRPARGSFDISNVTLLTPAQRVLASDFVSVGEAGEFHRLVVDPNTKLHPGDASRPRTFVMVWPDVDPSATTVTVDAPDAYRFLDVPIS</sequence>
<reference evidence="1 2" key="1">
    <citation type="submission" date="2020-09" db="EMBL/GenBank/DDBJ databases">
        <title>Flavimobilis rhizosphaerae sp. nov., isolated from rhizosphere soil of Spartina alterniflora.</title>
        <authorList>
            <person name="Hanqin C."/>
        </authorList>
    </citation>
    <scope>NUCLEOTIDE SEQUENCE [LARGE SCALE GENOMIC DNA]</scope>
    <source>
        <strain evidence="1 2">GY 10621</strain>
    </source>
</reference>
<dbReference type="Proteomes" id="UP000642107">
    <property type="component" value="Unassembled WGS sequence"/>
</dbReference>
<dbReference type="EMBL" id="JACZDF010000002">
    <property type="protein sequence ID" value="MBD9698792.1"/>
    <property type="molecule type" value="Genomic_DNA"/>
</dbReference>
<keyword evidence="2" id="KW-1185">Reference proteome</keyword>
<evidence type="ECO:0000313" key="2">
    <source>
        <dbReference type="Proteomes" id="UP000642107"/>
    </source>
</evidence>
<organism evidence="1 2">
    <name type="scientific">Flavimobilis rhizosphaerae</name>
    <dbReference type="NCBI Taxonomy" id="2775421"/>
    <lineage>
        <taxon>Bacteria</taxon>
        <taxon>Bacillati</taxon>
        <taxon>Actinomycetota</taxon>
        <taxon>Actinomycetes</taxon>
        <taxon>Micrococcales</taxon>
        <taxon>Jonesiaceae</taxon>
        <taxon>Flavimobilis</taxon>
    </lineage>
</organism>
<dbReference type="RefSeq" id="WP_192278384.1">
    <property type="nucleotide sequence ID" value="NZ_JACZDF010000002.1"/>
</dbReference>
<accession>A0ABR9DNU9</accession>
<comment type="caution">
    <text evidence="1">The sequence shown here is derived from an EMBL/GenBank/DDBJ whole genome shotgun (WGS) entry which is preliminary data.</text>
</comment>
<proteinExistence type="predicted"/>
<gene>
    <name evidence="1" type="ORF">IGS67_04690</name>
</gene>